<sequence>MNNVEHLKNIYINLYTERENISYLSPLKVQYNNLIKHKLFKLINTASVLIGVLKNGNDGKMYYKITQ</sequence>
<dbReference type="EMBL" id="AABL01001342">
    <property type="protein sequence ID" value="EAA16283.1"/>
    <property type="molecule type" value="Genomic_DNA"/>
</dbReference>
<proteinExistence type="predicted"/>
<protein>
    <submittedName>
        <fullName evidence="1">Uncharacterized protein</fullName>
    </submittedName>
</protein>
<dbReference type="InParanoid" id="Q7RGC3"/>
<name>Q7RGC3_PLAYO</name>
<gene>
    <name evidence="1" type="ORF">PY04424</name>
</gene>
<comment type="caution">
    <text evidence="1">The sequence shown here is derived from an EMBL/GenBank/DDBJ whole genome shotgun (WGS) entry which is preliminary data.</text>
</comment>
<dbReference type="PaxDb" id="73239-Q7RGC3"/>
<accession>Q7RGC3</accession>
<organism evidence="1 2">
    <name type="scientific">Plasmodium yoelii yoelii</name>
    <dbReference type="NCBI Taxonomy" id="73239"/>
    <lineage>
        <taxon>Eukaryota</taxon>
        <taxon>Sar</taxon>
        <taxon>Alveolata</taxon>
        <taxon>Apicomplexa</taxon>
        <taxon>Aconoidasida</taxon>
        <taxon>Haemosporida</taxon>
        <taxon>Plasmodiidae</taxon>
        <taxon>Plasmodium</taxon>
        <taxon>Plasmodium (Vinckeia)</taxon>
    </lineage>
</organism>
<keyword evidence="2" id="KW-1185">Reference proteome</keyword>
<dbReference type="AlphaFoldDB" id="Q7RGC3"/>
<evidence type="ECO:0000313" key="1">
    <source>
        <dbReference type="EMBL" id="EAA16283.1"/>
    </source>
</evidence>
<dbReference type="Proteomes" id="UP000008553">
    <property type="component" value="Unassembled WGS sequence"/>
</dbReference>
<evidence type="ECO:0000313" key="2">
    <source>
        <dbReference type="Proteomes" id="UP000008553"/>
    </source>
</evidence>
<reference evidence="1 2" key="1">
    <citation type="journal article" date="2002" name="Nature">
        <title>Genome sequence and comparative analysis of the model rodent malaria parasite Plasmodium yoelii yoelii.</title>
        <authorList>
            <person name="Carlton J.M."/>
            <person name="Angiuoli S.V."/>
            <person name="Suh B.B."/>
            <person name="Kooij T.W."/>
            <person name="Pertea M."/>
            <person name="Silva J.C."/>
            <person name="Ermolaeva M.D."/>
            <person name="Allen J.E."/>
            <person name="Selengut J.D."/>
            <person name="Koo H.L."/>
            <person name="Peterson J.D."/>
            <person name="Pop M."/>
            <person name="Kosack D.S."/>
            <person name="Shumway M.F."/>
            <person name="Bidwell S.L."/>
            <person name="Shallom S.J."/>
            <person name="van Aken S.E."/>
            <person name="Riedmuller S.B."/>
            <person name="Feldblyum T.V."/>
            <person name="Cho J.K."/>
            <person name="Quackenbush J."/>
            <person name="Sedegah M."/>
            <person name="Shoaibi A."/>
            <person name="Cummings L.M."/>
            <person name="Florens L."/>
            <person name="Yates J.R."/>
            <person name="Raine J.D."/>
            <person name="Sinden R.E."/>
            <person name="Harris M.A."/>
            <person name="Cunningham D.A."/>
            <person name="Preiser P.R."/>
            <person name="Bergman L.W."/>
            <person name="Vaidya A.B."/>
            <person name="van Lin L.H."/>
            <person name="Janse C.J."/>
            <person name="Waters A.P."/>
            <person name="Smith H.O."/>
            <person name="White O.R."/>
            <person name="Salzberg S.L."/>
            <person name="Venter J.C."/>
            <person name="Fraser C.M."/>
            <person name="Hoffman S.L."/>
            <person name="Gardner M.J."/>
            <person name="Carucci D.J."/>
        </authorList>
    </citation>
    <scope>NUCLEOTIDE SEQUENCE [LARGE SCALE GENOMIC DNA]</scope>
    <source>
        <strain evidence="1 2">17XNL</strain>
    </source>
</reference>